<proteinExistence type="predicted"/>
<name>A0ABP8ZD82_9ACTN</name>
<accession>A0ABP8ZD82</accession>
<dbReference type="Gene3D" id="3.40.50.2020">
    <property type="match status" value="1"/>
</dbReference>
<dbReference type="SUPFAM" id="SSF53271">
    <property type="entry name" value="PRTase-like"/>
    <property type="match status" value="1"/>
</dbReference>
<organism evidence="1 2">
    <name type="scientific">Gordonia alkaliphila</name>
    <dbReference type="NCBI Taxonomy" id="1053547"/>
    <lineage>
        <taxon>Bacteria</taxon>
        <taxon>Bacillati</taxon>
        <taxon>Actinomycetota</taxon>
        <taxon>Actinomycetes</taxon>
        <taxon>Mycobacteriales</taxon>
        <taxon>Gordoniaceae</taxon>
        <taxon>Gordonia</taxon>
    </lineage>
</organism>
<dbReference type="Proteomes" id="UP001500822">
    <property type="component" value="Unassembled WGS sequence"/>
</dbReference>
<reference evidence="2" key="1">
    <citation type="journal article" date="2019" name="Int. J. Syst. Evol. Microbiol.">
        <title>The Global Catalogue of Microorganisms (GCM) 10K type strain sequencing project: providing services to taxonomists for standard genome sequencing and annotation.</title>
        <authorList>
            <consortium name="The Broad Institute Genomics Platform"/>
            <consortium name="The Broad Institute Genome Sequencing Center for Infectious Disease"/>
            <person name="Wu L."/>
            <person name="Ma J."/>
        </authorList>
    </citation>
    <scope>NUCLEOTIDE SEQUENCE [LARGE SCALE GENOMIC DNA]</scope>
    <source>
        <strain evidence="2">JCM 18077</strain>
    </source>
</reference>
<gene>
    <name evidence="1" type="ORF">GCM10023217_25730</name>
</gene>
<protein>
    <submittedName>
        <fullName evidence="1">ComF family protein</fullName>
    </submittedName>
</protein>
<evidence type="ECO:0000313" key="1">
    <source>
        <dbReference type="EMBL" id="GAA4753269.1"/>
    </source>
</evidence>
<dbReference type="InterPro" id="IPR051910">
    <property type="entry name" value="ComF/GntX_DNA_util-trans"/>
</dbReference>
<dbReference type="InterPro" id="IPR029057">
    <property type="entry name" value="PRTase-like"/>
</dbReference>
<keyword evidence="2" id="KW-1185">Reference proteome</keyword>
<dbReference type="PANTHER" id="PTHR47505">
    <property type="entry name" value="DNA UTILIZATION PROTEIN YHGH"/>
    <property type="match status" value="1"/>
</dbReference>
<dbReference type="PANTHER" id="PTHR47505:SF1">
    <property type="entry name" value="DNA UTILIZATION PROTEIN YHGH"/>
    <property type="match status" value="1"/>
</dbReference>
<sequence>MGGEVMGGEAMGGEAMGGASRAGEVLAAALDLAAPAECGGCGRPGTPWCRRCASAVVDDPIALTPRVELDVAAWAAGRYRGPLARAVVELKEHRRRDLIPVLGQVLSHGLLRLAEWEQLPTARRLALIPAPTRAVAARRRGGDPVTAIARSAADRLGPHVAVVPLLSTAPWTRDSAGLSAGRRMANLHGAVAVSRTRPAGLRPPHRDVAVVLIDDVLTTGATAAAAVAALRGAGITVASAVVVASA</sequence>
<comment type="caution">
    <text evidence="1">The sequence shown here is derived from an EMBL/GenBank/DDBJ whole genome shotgun (WGS) entry which is preliminary data.</text>
</comment>
<evidence type="ECO:0000313" key="2">
    <source>
        <dbReference type="Proteomes" id="UP001500822"/>
    </source>
</evidence>
<dbReference type="EMBL" id="BAABIE010000012">
    <property type="protein sequence ID" value="GAA4753269.1"/>
    <property type="molecule type" value="Genomic_DNA"/>
</dbReference>